<dbReference type="EMBL" id="JACEIK010006658">
    <property type="protein sequence ID" value="MCE2056062.1"/>
    <property type="molecule type" value="Genomic_DNA"/>
</dbReference>
<comment type="caution">
    <text evidence="2">The sequence shown here is derived from an EMBL/GenBank/DDBJ whole genome shotgun (WGS) entry which is preliminary data.</text>
</comment>
<feature type="compositionally biased region" description="Basic residues" evidence="1">
    <location>
        <begin position="1"/>
        <end position="14"/>
    </location>
</feature>
<sequence>MASKQSVKRSRKANPSKWSQLVDQPTNSNENYQLPTPVAPDKVSPQPLNRWRGPTYILCGWDVQGSKEKYLEGRQIITGKLQWSITEEKEVSTNGLVAIYNSWTDSTTKDRTFSQDLRENFPPLSFGSSLLPIGPYMRKLGEGCCHGRNIGLD</sequence>
<reference evidence="2 3" key="1">
    <citation type="journal article" date="2021" name="BMC Genomics">
        <title>Datura genome reveals duplications of psychoactive alkaloid biosynthetic genes and high mutation rate following tissue culture.</title>
        <authorList>
            <person name="Rajewski A."/>
            <person name="Carter-House D."/>
            <person name="Stajich J."/>
            <person name="Litt A."/>
        </authorList>
    </citation>
    <scope>NUCLEOTIDE SEQUENCE [LARGE SCALE GENOMIC DNA]</scope>
    <source>
        <strain evidence="2">AR-01</strain>
    </source>
</reference>
<feature type="compositionally biased region" description="Polar residues" evidence="1">
    <location>
        <begin position="16"/>
        <end position="34"/>
    </location>
</feature>
<proteinExistence type="predicted"/>
<gene>
    <name evidence="2" type="ORF">HAX54_043980</name>
</gene>
<evidence type="ECO:0000313" key="3">
    <source>
        <dbReference type="Proteomes" id="UP000823775"/>
    </source>
</evidence>
<keyword evidence="3" id="KW-1185">Reference proteome</keyword>
<organism evidence="2 3">
    <name type="scientific">Datura stramonium</name>
    <name type="common">Jimsonweed</name>
    <name type="synonym">Common thornapple</name>
    <dbReference type="NCBI Taxonomy" id="4076"/>
    <lineage>
        <taxon>Eukaryota</taxon>
        <taxon>Viridiplantae</taxon>
        <taxon>Streptophyta</taxon>
        <taxon>Embryophyta</taxon>
        <taxon>Tracheophyta</taxon>
        <taxon>Spermatophyta</taxon>
        <taxon>Magnoliopsida</taxon>
        <taxon>eudicotyledons</taxon>
        <taxon>Gunneridae</taxon>
        <taxon>Pentapetalae</taxon>
        <taxon>asterids</taxon>
        <taxon>lamiids</taxon>
        <taxon>Solanales</taxon>
        <taxon>Solanaceae</taxon>
        <taxon>Solanoideae</taxon>
        <taxon>Datureae</taxon>
        <taxon>Datura</taxon>
    </lineage>
</organism>
<accession>A0ABS8W1W5</accession>
<dbReference type="Proteomes" id="UP000823775">
    <property type="component" value="Unassembled WGS sequence"/>
</dbReference>
<evidence type="ECO:0000313" key="2">
    <source>
        <dbReference type="EMBL" id="MCE2056062.1"/>
    </source>
</evidence>
<feature type="region of interest" description="Disordered" evidence="1">
    <location>
        <begin position="1"/>
        <end position="47"/>
    </location>
</feature>
<evidence type="ECO:0000256" key="1">
    <source>
        <dbReference type="SAM" id="MobiDB-lite"/>
    </source>
</evidence>
<name>A0ABS8W1W5_DATST</name>
<protein>
    <submittedName>
        <fullName evidence="2">Uncharacterized protein</fullName>
    </submittedName>
</protein>